<sequence>MPQYESFYRGDVLGSETRTLSASHYNAMRLLLDFSGKPCVFVPIRTMQVMAVIDREEVIFVASHHKAEVEFAWRYFHPQTREALSDPVPYTLEYYKPDALESMKRAQGEFFQHVQLLAGRLRQQEPTSKPEQRVVAFPTHKT</sequence>
<evidence type="ECO:0000313" key="2">
    <source>
        <dbReference type="EMBL" id="QTR46981.1"/>
    </source>
</evidence>
<keyword evidence="3" id="KW-1185">Reference proteome</keyword>
<reference evidence="2 3" key="1">
    <citation type="submission" date="2021-04" db="EMBL/GenBank/DDBJ databases">
        <title>Genomics, taxonomy and metabolism of representatives of sulfur bacteria of the genus Thiothrix: Thiothrix fructosivorans QT, Thiothrix unzii A1T and three new species, Thiothrix subterranea sp. nov., Thiothrix litoralis sp. nov. and 'Candidatus Thiothrix anitrata' sp. nov.</title>
        <authorList>
            <person name="Ravin N.V."/>
            <person name="Smolyakov D."/>
            <person name="Rudenko T.S."/>
            <person name="Mardanov A.V."/>
            <person name="Beletsky A.V."/>
            <person name="Markov N.D."/>
            <person name="Fomenkov A.I."/>
            <person name="Roberts R.J."/>
            <person name="Karnachuk O.V."/>
            <person name="Novikov A."/>
            <person name="Grabovich M.Y."/>
        </authorList>
    </citation>
    <scope>NUCLEOTIDE SEQUENCE [LARGE SCALE GENOMIC DNA]</scope>
    <source>
        <strain evidence="2 3">AS</strain>
    </source>
</reference>
<protein>
    <submittedName>
        <fullName evidence="2">Uncharacterized protein</fullName>
    </submittedName>
</protein>
<feature type="region of interest" description="Disordered" evidence="1">
    <location>
        <begin position="123"/>
        <end position="142"/>
    </location>
</feature>
<dbReference type="Proteomes" id="UP000672039">
    <property type="component" value="Chromosome"/>
</dbReference>
<accession>A0ABX7WUN0</accession>
<gene>
    <name evidence="2" type="ORF">J9253_03285</name>
</gene>
<organism evidence="2 3">
    <name type="scientific">Thiothrix litoralis</name>
    <dbReference type="NCBI Taxonomy" id="2891210"/>
    <lineage>
        <taxon>Bacteria</taxon>
        <taxon>Pseudomonadati</taxon>
        <taxon>Pseudomonadota</taxon>
        <taxon>Gammaproteobacteria</taxon>
        <taxon>Thiotrichales</taxon>
        <taxon>Thiotrichaceae</taxon>
        <taxon>Thiothrix</taxon>
    </lineage>
</organism>
<evidence type="ECO:0000256" key="1">
    <source>
        <dbReference type="SAM" id="MobiDB-lite"/>
    </source>
</evidence>
<name>A0ABX7WUN0_9GAMM</name>
<proteinExistence type="predicted"/>
<dbReference type="EMBL" id="CP072801">
    <property type="protein sequence ID" value="QTR46981.1"/>
    <property type="molecule type" value="Genomic_DNA"/>
</dbReference>
<dbReference type="RefSeq" id="WP_210223286.1">
    <property type="nucleotide sequence ID" value="NZ_CP072801.1"/>
</dbReference>
<evidence type="ECO:0000313" key="3">
    <source>
        <dbReference type="Proteomes" id="UP000672039"/>
    </source>
</evidence>